<comment type="caution">
    <text evidence="1">The sequence shown here is derived from an EMBL/GenBank/DDBJ whole genome shotgun (WGS) entry which is preliminary data.</text>
</comment>
<protein>
    <submittedName>
        <fullName evidence="1">Uncharacterized protein</fullName>
    </submittedName>
</protein>
<reference evidence="1 2" key="1">
    <citation type="submission" date="2016-11" db="EMBL/GenBank/DDBJ databases">
        <title>Mixed transmission modes and dynamic genome evolution in an obligate animal-bacterial symbiosis.</title>
        <authorList>
            <person name="Russell S.L."/>
            <person name="Corbett-Detig R.B."/>
            <person name="Cavanaugh C.M."/>
        </authorList>
    </citation>
    <scope>NUCLEOTIDE SEQUENCE [LARGE SCALE GENOMIC DNA]</scope>
    <source>
        <strain evidence="1">MA-KB16</strain>
    </source>
</reference>
<evidence type="ECO:0000313" key="2">
    <source>
        <dbReference type="Proteomes" id="UP000190962"/>
    </source>
</evidence>
<dbReference type="RefSeq" id="WP_078453330.1">
    <property type="nucleotide sequence ID" value="NZ_MPPY01000032.1"/>
</dbReference>
<sequence length="390" mass="44508">MPIVRNFVNHASSQGLKSYFSANDGFDQVDWSKEQPEVASKVIELFDHQPADVQIKITLDLERIKHMTDEVGQAALLSTFPDASELLKHETAAERSLWVFQSHRDKFRQAEDIRYADQYRHGQKWTGYQVEASLPLHNDQVSMDTFKSKIKELFGLGEKVKIELFDRVQPDEDGNDINVVQVMIYQEGLPDSYLEFKGDEDIVSRIRRPVSEHAITYSSDTGTIEVVAAKQERRDTIAKAFTEDLLKQPVTADKVPLRRFDLMPLMENKPLDWDVEDGIESVQLVLMKIKDLAGDGRVQIEVPAKSNIALHEYAREHFGEQNPLSTGGFAPVQAKINIRFHPENGHGRGKVLPVKISMPNGCDLRSRTDKERLIGEKYLKRWGLLEEVQE</sequence>
<organism evidence="1 2">
    <name type="scientific">Solemya velum gill symbiont</name>
    <dbReference type="NCBI Taxonomy" id="2340"/>
    <lineage>
        <taxon>Bacteria</taxon>
        <taxon>Pseudomonadati</taxon>
        <taxon>Pseudomonadota</taxon>
        <taxon>Gammaproteobacteria</taxon>
        <taxon>sulfur-oxidizing symbionts</taxon>
    </lineage>
</organism>
<proteinExistence type="predicted"/>
<name>A0A1T2CHT0_SOVGS</name>
<gene>
    <name evidence="1" type="ORF">BOV88_10345</name>
</gene>
<evidence type="ECO:0000313" key="1">
    <source>
        <dbReference type="EMBL" id="OOY34406.1"/>
    </source>
</evidence>
<dbReference type="EMBL" id="MPNX01000016">
    <property type="protein sequence ID" value="OOY34406.1"/>
    <property type="molecule type" value="Genomic_DNA"/>
</dbReference>
<dbReference type="Proteomes" id="UP000190962">
    <property type="component" value="Unassembled WGS sequence"/>
</dbReference>
<dbReference type="AlphaFoldDB" id="A0A1T2CHT0"/>
<accession>A0A1T2CHT0</accession>